<protein>
    <submittedName>
        <fullName evidence="2">Uncharacterized protein</fullName>
    </submittedName>
</protein>
<accession>A0A9D3YBT0</accession>
<reference evidence="2" key="1">
    <citation type="journal article" date="2019" name="bioRxiv">
        <title>The Genome of the Zebra Mussel, Dreissena polymorpha: A Resource for Invasive Species Research.</title>
        <authorList>
            <person name="McCartney M.A."/>
            <person name="Auch B."/>
            <person name="Kono T."/>
            <person name="Mallez S."/>
            <person name="Zhang Y."/>
            <person name="Obille A."/>
            <person name="Becker A."/>
            <person name="Abrahante J.E."/>
            <person name="Garbe J."/>
            <person name="Badalamenti J.P."/>
            <person name="Herman A."/>
            <person name="Mangelson H."/>
            <person name="Liachko I."/>
            <person name="Sullivan S."/>
            <person name="Sone E.D."/>
            <person name="Koren S."/>
            <person name="Silverstein K.A.T."/>
            <person name="Beckman K.B."/>
            <person name="Gohl D.M."/>
        </authorList>
    </citation>
    <scope>NUCLEOTIDE SEQUENCE</scope>
    <source>
        <strain evidence="2">Duluth1</strain>
        <tissue evidence="2">Whole animal</tissue>
    </source>
</reference>
<evidence type="ECO:0000313" key="2">
    <source>
        <dbReference type="EMBL" id="KAH3696241.1"/>
    </source>
</evidence>
<name>A0A9D3YBT0_DREPO</name>
<organism evidence="2 3">
    <name type="scientific">Dreissena polymorpha</name>
    <name type="common">Zebra mussel</name>
    <name type="synonym">Mytilus polymorpha</name>
    <dbReference type="NCBI Taxonomy" id="45954"/>
    <lineage>
        <taxon>Eukaryota</taxon>
        <taxon>Metazoa</taxon>
        <taxon>Spiralia</taxon>
        <taxon>Lophotrochozoa</taxon>
        <taxon>Mollusca</taxon>
        <taxon>Bivalvia</taxon>
        <taxon>Autobranchia</taxon>
        <taxon>Heteroconchia</taxon>
        <taxon>Euheterodonta</taxon>
        <taxon>Imparidentia</taxon>
        <taxon>Neoheterodontei</taxon>
        <taxon>Myida</taxon>
        <taxon>Dreissenoidea</taxon>
        <taxon>Dreissenidae</taxon>
        <taxon>Dreissena</taxon>
    </lineage>
</organism>
<reference evidence="2" key="2">
    <citation type="submission" date="2020-11" db="EMBL/GenBank/DDBJ databases">
        <authorList>
            <person name="McCartney M.A."/>
            <person name="Auch B."/>
            <person name="Kono T."/>
            <person name="Mallez S."/>
            <person name="Becker A."/>
            <person name="Gohl D.M."/>
            <person name="Silverstein K.A.T."/>
            <person name="Koren S."/>
            <person name="Bechman K.B."/>
            <person name="Herman A."/>
            <person name="Abrahante J.E."/>
            <person name="Garbe J."/>
        </authorList>
    </citation>
    <scope>NUCLEOTIDE SEQUENCE</scope>
    <source>
        <strain evidence="2">Duluth1</strain>
        <tissue evidence="2">Whole animal</tissue>
    </source>
</reference>
<dbReference type="EMBL" id="JAIWYP010000016">
    <property type="protein sequence ID" value="KAH3696241.1"/>
    <property type="molecule type" value="Genomic_DNA"/>
</dbReference>
<evidence type="ECO:0000313" key="3">
    <source>
        <dbReference type="Proteomes" id="UP000828390"/>
    </source>
</evidence>
<keyword evidence="3" id="KW-1185">Reference proteome</keyword>
<proteinExistence type="predicted"/>
<dbReference type="AlphaFoldDB" id="A0A9D3YBT0"/>
<dbReference type="Proteomes" id="UP000828390">
    <property type="component" value="Unassembled WGS sequence"/>
</dbReference>
<gene>
    <name evidence="2" type="ORF">DPMN_083706</name>
</gene>
<sequence>MSNTTTTTPAVSGLPVEDDNSCTVSRKKKSNVAAQKKAQDKVDPSQGIKRKTGQV</sequence>
<feature type="compositionally biased region" description="Polar residues" evidence="1">
    <location>
        <begin position="1"/>
        <end position="10"/>
    </location>
</feature>
<comment type="caution">
    <text evidence="2">The sequence shown here is derived from an EMBL/GenBank/DDBJ whole genome shotgun (WGS) entry which is preliminary data.</text>
</comment>
<evidence type="ECO:0000256" key="1">
    <source>
        <dbReference type="SAM" id="MobiDB-lite"/>
    </source>
</evidence>
<feature type="region of interest" description="Disordered" evidence="1">
    <location>
        <begin position="1"/>
        <end position="55"/>
    </location>
</feature>